<sequence length="75" mass="8537">MDIFTHIAQFWSAIIAILVTIADVLLNTTDRIDAINYDDLEIVNYLGYVKYVLGDTLWFMLMSGILISIGVTVYF</sequence>
<evidence type="ECO:0000313" key="2">
    <source>
        <dbReference type="EMBL" id="PJO44004.1"/>
    </source>
</evidence>
<keyword evidence="1" id="KW-1133">Transmembrane helix</keyword>
<accession>A0A2M9Q7F7</accession>
<keyword evidence="1" id="KW-0812">Transmembrane</keyword>
<reference evidence="2 3" key="1">
    <citation type="submission" date="2017-11" db="EMBL/GenBank/DDBJ databases">
        <title>Bacterial isolate from king chilli rhizosphere.</title>
        <authorList>
            <person name="Takhelmayum P."/>
            <person name="Sarangthem I."/>
        </authorList>
    </citation>
    <scope>NUCLEOTIDE SEQUENCE [LARGE SCALE GENOMIC DNA]</scope>
    <source>
        <strain evidence="3">t26</strain>
    </source>
</reference>
<proteinExistence type="predicted"/>
<protein>
    <submittedName>
        <fullName evidence="2">Uncharacterized protein</fullName>
    </submittedName>
</protein>
<dbReference type="EMBL" id="PHQY01000546">
    <property type="protein sequence ID" value="PJO44004.1"/>
    <property type="molecule type" value="Genomic_DNA"/>
</dbReference>
<feature type="transmembrane region" description="Helical" evidence="1">
    <location>
        <begin position="7"/>
        <end position="26"/>
    </location>
</feature>
<keyword evidence="1" id="KW-0472">Membrane</keyword>
<dbReference type="Proteomes" id="UP000232101">
    <property type="component" value="Unassembled WGS sequence"/>
</dbReference>
<evidence type="ECO:0000256" key="1">
    <source>
        <dbReference type="SAM" id="Phobius"/>
    </source>
</evidence>
<evidence type="ECO:0000313" key="3">
    <source>
        <dbReference type="Proteomes" id="UP000232101"/>
    </source>
</evidence>
<organism evidence="2 3">
    <name type="scientific">Lysinibacillus xylanilyticus</name>
    <dbReference type="NCBI Taxonomy" id="582475"/>
    <lineage>
        <taxon>Bacteria</taxon>
        <taxon>Bacillati</taxon>
        <taxon>Bacillota</taxon>
        <taxon>Bacilli</taxon>
        <taxon>Bacillales</taxon>
        <taxon>Bacillaceae</taxon>
        <taxon>Lysinibacillus</taxon>
    </lineage>
</organism>
<feature type="transmembrane region" description="Helical" evidence="1">
    <location>
        <begin position="56"/>
        <end position="74"/>
    </location>
</feature>
<comment type="caution">
    <text evidence="2">The sequence shown here is derived from an EMBL/GenBank/DDBJ whole genome shotgun (WGS) entry which is preliminary data.</text>
</comment>
<name>A0A2M9Q7F7_9BACI</name>
<feature type="non-terminal residue" evidence="2">
    <location>
        <position position="75"/>
    </location>
</feature>
<dbReference type="AlphaFoldDB" id="A0A2M9Q7F7"/>
<gene>
    <name evidence="2" type="ORF">CWD94_09310</name>
</gene>
<dbReference type="RefSeq" id="WP_157804173.1">
    <property type="nucleotide sequence ID" value="NZ_PHQY01000546.1"/>
</dbReference>